<dbReference type="Proteomes" id="UP000727407">
    <property type="component" value="Unassembled WGS sequence"/>
</dbReference>
<reference evidence="2" key="1">
    <citation type="submission" date="2020-07" db="EMBL/GenBank/DDBJ databases">
        <title>Clarias magur genome sequencing, assembly and annotation.</title>
        <authorList>
            <person name="Kushwaha B."/>
            <person name="Kumar R."/>
            <person name="Das P."/>
            <person name="Joshi C.G."/>
            <person name="Kumar D."/>
            <person name="Nagpure N.S."/>
            <person name="Pandey M."/>
            <person name="Agarwal S."/>
            <person name="Srivastava S."/>
            <person name="Singh M."/>
            <person name="Sahoo L."/>
            <person name="Jayasankar P."/>
            <person name="Meher P.K."/>
            <person name="Koringa P.G."/>
            <person name="Iquebal M.A."/>
            <person name="Das S.P."/>
            <person name="Bit A."/>
            <person name="Patnaik S."/>
            <person name="Patel N."/>
            <person name="Shah T.M."/>
            <person name="Hinsu A."/>
            <person name="Jena J.K."/>
        </authorList>
    </citation>
    <scope>NUCLEOTIDE SEQUENCE</scope>
    <source>
        <strain evidence="2">CIFAMagur01</strain>
        <tissue evidence="2">Testis</tissue>
    </source>
</reference>
<feature type="chain" id="PRO_5035262673" evidence="1">
    <location>
        <begin position="17"/>
        <end position="106"/>
    </location>
</feature>
<dbReference type="AlphaFoldDB" id="A0A8J4WWD4"/>
<dbReference type="EMBL" id="QNUK01000449">
    <property type="protein sequence ID" value="KAF5893161.1"/>
    <property type="molecule type" value="Genomic_DNA"/>
</dbReference>
<accession>A0A8J4WWD4</accession>
<comment type="caution">
    <text evidence="2">The sequence shown here is derived from an EMBL/GenBank/DDBJ whole genome shotgun (WGS) entry which is preliminary data.</text>
</comment>
<gene>
    <name evidence="2" type="primary">txlnba</name>
    <name evidence="2" type="ORF">DAT39_017152</name>
</gene>
<sequence>MLWLNHALLSPNNALTCPIDAMLCCLVMPLWRCAPPELCPTPHESWPTPSQPGLLPSRLSPAQFLLRSAMLSVTGNTLLALQSGFKDTQLYPPPSFENIMASAHPL</sequence>
<evidence type="ECO:0000313" key="2">
    <source>
        <dbReference type="EMBL" id="KAF5893161.1"/>
    </source>
</evidence>
<keyword evidence="1" id="KW-0732">Signal</keyword>
<name>A0A8J4WWD4_CLAMG</name>
<proteinExistence type="predicted"/>
<organism evidence="2 3">
    <name type="scientific">Clarias magur</name>
    <name type="common">Asian catfish</name>
    <name type="synonym">Macropteronotus magur</name>
    <dbReference type="NCBI Taxonomy" id="1594786"/>
    <lineage>
        <taxon>Eukaryota</taxon>
        <taxon>Metazoa</taxon>
        <taxon>Chordata</taxon>
        <taxon>Craniata</taxon>
        <taxon>Vertebrata</taxon>
        <taxon>Euteleostomi</taxon>
        <taxon>Actinopterygii</taxon>
        <taxon>Neopterygii</taxon>
        <taxon>Teleostei</taxon>
        <taxon>Ostariophysi</taxon>
        <taxon>Siluriformes</taxon>
        <taxon>Clariidae</taxon>
        <taxon>Clarias</taxon>
    </lineage>
</organism>
<feature type="signal peptide" evidence="1">
    <location>
        <begin position="1"/>
        <end position="16"/>
    </location>
</feature>
<keyword evidence="3" id="KW-1185">Reference proteome</keyword>
<evidence type="ECO:0000256" key="1">
    <source>
        <dbReference type="SAM" id="SignalP"/>
    </source>
</evidence>
<evidence type="ECO:0000313" key="3">
    <source>
        <dbReference type="Proteomes" id="UP000727407"/>
    </source>
</evidence>
<protein>
    <submittedName>
        <fullName evidence="2">Beta-taxilin</fullName>
    </submittedName>
</protein>